<dbReference type="PROSITE" id="PS50109">
    <property type="entry name" value="HIS_KIN"/>
    <property type="match status" value="1"/>
</dbReference>
<dbReference type="Gene3D" id="3.30.565.10">
    <property type="entry name" value="Histidine kinase-like ATPase, C-terminal domain"/>
    <property type="match status" value="1"/>
</dbReference>
<keyword evidence="6" id="KW-0902">Two-component regulatory system</keyword>
<dbReference type="InterPro" id="IPR036890">
    <property type="entry name" value="HATPase_C_sf"/>
</dbReference>
<dbReference type="InterPro" id="IPR004358">
    <property type="entry name" value="Sig_transdc_His_kin-like_C"/>
</dbReference>
<protein>
    <recommendedName>
        <fullName evidence="2">histidine kinase</fullName>
        <ecNumber evidence="2">2.7.13.3</ecNumber>
    </recommendedName>
</protein>
<dbReference type="SMART" id="SM00448">
    <property type="entry name" value="REC"/>
    <property type="match status" value="1"/>
</dbReference>
<dbReference type="FunFam" id="3.30.565.10:FF:000006">
    <property type="entry name" value="Sensor histidine kinase WalK"/>
    <property type="match status" value="1"/>
</dbReference>
<dbReference type="InterPro" id="IPR001789">
    <property type="entry name" value="Sig_transdc_resp-reg_receiver"/>
</dbReference>
<dbReference type="EMBL" id="JAZBJZ010000108">
    <property type="protein sequence ID" value="MEE3719052.1"/>
    <property type="molecule type" value="Genomic_DNA"/>
</dbReference>
<keyword evidence="10" id="KW-0547">Nucleotide-binding</keyword>
<dbReference type="InterPro" id="IPR005467">
    <property type="entry name" value="His_kinase_dom"/>
</dbReference>
<keyword evidence="10" id="KW-0067">ATP-binding</keyword>
<name>A0AAW9PX30_9CYAN</name>
<keyword evidence="4" id="KW-0808">Transferase</keyword>
<dbReference type="EC" id="2.7.13.3" evidence="2"/>
<evidence type="ECO:0000256" key="5">
    <source>
        <dbReference type="ARBA" id="ARBA00022777"/>
    </source>
</evidence>
<dbReference type="CDD" id="cd00082">
    <property type="entry name" value="HisKA"/>
    <property type="match status" value="1"/>
</dbReference>
<dbReference type="AlphaFoldDB" id="A0AAW9PX30"/>
<comment type="catalytic activity">
    <reaction evidence="1">
        <text>ATP + protein L-histidine = ADP + protein N-phospho-L-histidine.</text>
        <dbReference type="EC" id="2.7.13.3"/>
    </reaction>
</comment>
<dbReference type="InterPro" id="IPR036097">
    <property type="entry name" value="HisK_dim/P_sf"/>
</dbReference>
<keyword evidence="3 7" id="KW-0597">Phosphoprotein</keyword>
<dbReference type="SUPFAM" id="SSF47384">
    <property type="entry name" value="Homodimeric domain of signal transducing histidine kinase"/>
    <property type="match status" value="1"/>
</dbReference>
<dbReference type="Proteomes" id="UP001333818">
    <property type="component" value="Unassembled WGS sequence"/>
</dbReference>
<accession>A0AAW9PX30</accession>
<evidence type="ECO:0000313" key="11">
    <source>
        <dbReference type="Proteomes" id="UP001333818"/>
    </source>
</evidence>
<evidence type="ECO:0000256" key="6">
    <source>
        <dbReference type="ARBA" id="ARBA00023012"/>
    </source>
</evidence>
<dbReference type="RefSeq" id="WP_330485488.1">
    <property type="nucleotide sequence ID" value="NZ_JAZBJZ010000108.1"/>
</dbReference>
<dbReference type="InterPro" id="IPR011006">
    <property type="entry name" value="CheY-like_superfamily"/>
</dbReference>
<organism evidence="10 11">
    <name type="scientific">Tumidithrix elongata BACA0141</name>
    <dbReference type="NCBI Taxonomy" id="2716417"/>
    <lineage>
        <taxon>Bacteria</taxon>
        <taxon>Bacillati</taxon>
        <taxon>Cyanobacteriota</taxon>
        <taxon>Cyanophyceae</taxon>
        <taxon>Pseudanabaenales</taxon>
        <taxon>Pseudanabaenaceae</taxon>
        <taxon>Tumidithrix</taxon>
        <taxon>Tumidithrix elongata</taxon>
    </lineage>
</organism>
<feature type="domain" description="Histidine kinase" evidence="8">
    <location>
        <begin position="200"/>
        <end position="417"/>
    </location>
</feature>
<dbReference type="Gene3D" id="3.40.50.2300">
    <property type="match status" value="1"/>
</dbReference>
<feature type="modified residue" description="4-aspartylphosphate" evidence="7">
    <location>
        <position position="65"/>
    </location>
</feature>
<dbReference type="CDD" id="cd00075">
    <property type="entry name" value="HATPase"/>
    <property type="match status" value="1"/>
</dbReference>
<gene>
    <name evidence="10" type="ORF">V2H45_20105</name>
</gene>
<dbReference type="Pfam" id="PF00512">
    <property type="entry name" value="HisKA"/>
    <property type="match status" value="1"/>
</dbReference>
<dbReference type="Pfam" id="PF00072">
    <property type="entry name" value="Response_reg"/>
    <property type="match status" value="1"/>
</dbReference>
<dbReference type="InterPro" id="IPR003594">
    <property type="entry name" value="HATPase_dom"/>
</dbReference>
<evidence type="ECO:0000259" key="8">
    <source>
        <dbReference type="PROSITE" id="PS50109"/>
    </source>
</evidence>
<sequence length="417" mass="47517">MINSLSPKSQQFEPALVLIADDESLMRMQIRRVMEESGYQVVETSNGEECLLTYVRLQPDIVLLDAVMPEMNGFECCKRLQTLPENHHAPVLMITGLDDKKSVDLAFNSGATDYVTKPIHWPVLLHRVRRLLKQSQVYRQLEETNYTLELHVQARTQELEAALQRLQFEVEERKKAEGQVRQSLAKEKELSDMKSRLINTLSHEFRTPLSLISLASEFLEMKPDLPESEKRSRKFSQIRANVKRITRILDDALTINRSESGNILFHTTSVDFVSFCQRLVAEWQFLKEEKHELQFQAEEISSTIPIDMGLLEQALTHLFVNAIRYSPEGGEVQIIVTAQPSFVSFRICDRGIGIPEEDRPKIFDKFYRASNANSIPGSPGAGLGLSIVKQVIDLHGGKIQVESELDRGTKMTVILPR</sequence>
<dbReference type="PROSITE" id="PS50110">
    <property type="entry name" value="RESPONSE_REGULATORY"/>
    <property type="match status" value="1"/>
</dbReference>
<dbReference type="PRINTS" id="PR00344">
    <property type="entry name" value="BCTRLSENSOR"/>
</dbReference>
<feature type="domain" description="Response regulatory" evidence="9">
    <location>
        <begin position="16"/>
        <end position="132"/>
    </location>
</feature>
<dbReference type="Pfam" id="PF02518">
    <property type="entry name" value="HATPase_c"/>
    <property type="match status" value="1"/>
</dbReference>
<dbReference type="SMART" id="SM00387">
    <property type="entry name" value="HATPase_c"/>
    <property type="match status" value="1"/>
</dbReference>
<evidence type="ECO:0000256" key="4">
    <source>
        <dbReference type="ARBA" id="ARBA00022679"/>
    </source>
</evidence>
<dbReference type="SMART" id="SM00388">
    <property type="entry name" value="HisKA"/>
    <property type="match status" value="1"/>
</dbReference>
<reference evidence="10" key="1">
    <citation type="submission" date="2024-01" db="EMBL/GenBank/DDBJ databases">
        <title>Bank of Algae and Cyanobacteria of the Azores (BACA) strain genomes.</title>
        <authorList>
            <person name="Luz R."/>
            <person name="Cordeiro R."/>
            <person name="Fonseca A."/>
            <person name="Goncalves V."/>
        </authorList>
    </citation>
    <scope>NUCLEOTIDE SEQUENCE</scope>
    <source>
        <strain evidence="10">BACA0141</strain>
    </source>
</reference>
<dbReference type="GO" id="GO:0000155">
    <property type="term" value="F:phosphorelay sensor kinase activity"/>
    <property type="evidence" value="ECO:0007669"/>
    <property type="project" value="InterPro"/>
</dbReference>
<dbReference type="SUPFAM" id="SSF55874">
    <property type="entry name" value="ATPase domain of HSP90 chaperone/DNA topoisomerase II/histidine kinase"/>
    <property type="match status" value="1"/>
</dbReference>
<dbReference type="InterPro" id="IPR003661">
    <property type="entry name" value="HisK_dim/P_dom"/>
</dbReference>
<dbReference type="GO" id="GO:0005524">
    <property type="term" value="F:ATP binding"/>
    <property type="evidence" value="ECO:0007669"/>
    <property type="project" value="UniProtKB-KW"/>
</dbReference>
<proteinExistence type="predicted"/>
<dbReference type="SUPFAM" id="SSF52172">
    <property type="entry name" value="CheY-like"/>
    <property type="match status" value="1"/>
</dbReference>
<evidence type="ECO:0000256" key="7">
    <source>
        <dbReference type="PROSITE-ProRule" id="PRU00169"/>
    </source>
</evidence>
<comment type="caution">
    <text evidence="10">The sequence shown here is derived from an EMBL/GenBank/DDBJ whole genome shotgun (WGS) entry which is preliminary data.</text>
</comment>
<evidence type="ECO:0000259" key="9">
    <source>
        <dbReference type="PROSITE" id="PS50110"/>
    </source>
</evidence>
<keyword evidence="5" id="KW-0418">Kinase</keyword>
<evidence type="ECO:0000256" key="1">
    <source>
        <dbReference type="ARBA" id="ARBA00000085"/>
    </source>
</evidence>
<evidence type="ECO:0000313" key="10">
    <source>
        <dbReference type="EMBL" id="MEE3719052.1"/>
    </source>
</evidence>
<dbReference type="PANTHER" id="PTHR43547:SF2">
    <property type="entry name" value="HYBRID SIGNAL TRANSDUCTION HISTIDINE KINASE C"/>
    <property type="match status" value="1"/>
</dbReference>
<evidence type="ECO:0000256" key="2">
    <source>
        <dbReference type="ARBA" id="ARBA00012438"/>
    </source>
</evidence>
<dbReference type="PANTHER" id="PTHR43547">
    <property type="entry name" value="TWO-COMPONENT HISTIDINE KINASE"/>
    <property type="match status" value="1"/>
</dbReference>
<keyword evidence="11" id="KW-1185">Reference proteome</keyword>
<dbReference type="Gene3D" id="1.10.287.130">
    <property type="match status" value="1"/>
</dbReference>
<evidence type="ECO:0000256" key="3">
    <source>
        <dbReference type="ARBA" id="ARBA00022553"/>
    </source>
</evidence>